<organism evidence="11 12">
    <name type="scientific">Coprococcus hominis</name>
    <name type="common">ex Liu et al. 2022</name>
    <dbReference type="NCBI Taxonomy" id="2763039"/>
    <lineage>
        <taxon>Bacteria</taxon>
        <taxon>Bacillati</taxon>
        <taxon>Bacillota</taxon>
        <taxon>Clostridia</taxon>
        <taxon>Lachnospirales</taxon>
        <taxon>Lachnospiraceae</taxon>
        <taxon>Coprococcus</taxon>
    </lineage>
</organism>
<dbReference type="PANTHER" id="PTHR21342:SF1">
    <property type="entry name" value="PHOSPHOPANTETHEINE ADENYLYLTRANSFERASE"/>
    <property type="match status" value="1"/>
</dbReference>
<dbReference type="GO" id="GO:0005524">
    <property type="term" value="F:ATP binding"/>
    <property type="evidence" value="ECO:0007669"/>
    <property type="project" value="UniProtKB-KW"/>
</dbReference>
<evidence type="ECO:0000256" key="7">
    <source>
        <dbReference type="ARBA" id="ARBA00022993"/>
    </source>
</evidence>
<feature type="binding site" evidence="9">
    <location>
        <position position="73"/>
    </location>
    <ligand>
        <name>substrate</name>
    </ligand>
</feature>
<sequence>MSSAIYPGSFDPVTLGHLDIIRRSAEMFDEVIIGVLNNTSKTPLFSVEERVNMLSEVVSDIPNVRVESFGGLLIDFARQNGVKTIIRGLRAVTDFEYELQIAQSNRKVAPEIDTVFLTTSIDYAYLSSSIVKEYASFGVDVEQFVPAGVVDRIKEKYSR</sequence>
<proteinExistence type="inferred from homology"/>
<evidence type="ECO:0000256" key="5">
    <source>
        <dbReference type="ARBA" id="ARBA00022840"/>
    </source>
</evidence>
<keyword evidence="12" id="KW-1185">Reference proteome</keyword>
<feature type="binding site" evidence="9">
    <location>
        <begin position="9"/>
        <end position="10"/>
    </location>
    <ligand>
        <name>ATP</name>
        <dbReference type="ChEBI" id="CHEBI:30616"/>
    </ligand>
</feature>
<gene>
    <name evidence="9 11" type="primary">coaD</name>
    <name evidence="11" type="ORF">H8S09_05520</name>
</gene>
<feature type="binding site" evidence="9">
    <location>
        <position position="41"/>
    </location>
    <ligand>
        <name>substrate</name>
    </ligand>
</feature>
<dbReference type="SUPFAM" id="SSF52374">
    <property type="entry name" value="Nucleotidylyl transferase"/>
    <property type="match status" value="1"/>
</dbReference>
<feature type="binding site" evidence="9">
    <location>
        <position position="17"/>
    </location>
    <ligand>
        <name>ATP</name>
        <dbReference type="ChEBI" id="CHEBI:30616"/>
    </ligand>
</feature>
<comment type="cofactor">
    <cofactor evidence="9">
        <name>Mg(2+)</name>
        <dbReference type="ChEBI" id="CHEBI:18420"/>
    </cofactor>
</comment>
<comment type="subcellular location">
    <subcellularLocation>
        <location evidence="9">Cytoplasm</location>
    </subcellularLocation>
</comment>
<dbReference type="PRINTS" id="PR01020">
    <property type="entry name" value="LPSBIOSNTHSS"/>
</dbReference>
<dbReference type="InterPro" id="IPR014729">
    <property type="entry name" value="Rossmann-like_a/b/a_fold"/>
</dbReference>
<dbReference type="EC" id="2.7.7.3" evidence="9"/>
<comment type="subunit">
    <text evidence="9">Homohexamer.</text>
</comment>
<evidence type="ECO:0000256" key="4">
    <source>
        <dbReference type="ARBA" id="ARBA00022741"/>
    </source>
</evidence>
<comment type="function">
    <text evidence="9">Reversibly transfers an adenylyl group from ATP to 4'-phosphopantetheine, yielding dephospho-CoA (dPCoA) and pyrophosphate.</text>
</comment>
<evidence type="ECO:0000313" key="11">
    <source>
        <dbReference type="EMBL" id="MBC5662356.1"/>
    </source>
</evidence>
<feature type="site" description="Transition state stabilizer" evidence="9">
    <location>
        <position position="17"/>
    </location>
</feature>
<dbReference type="GO" id="GO:0004595">
    <property type="term" value="F:pantetheine-phosphate adenylyltransferase activity"/>
    <property type="evidence" value="ECO:0007669"/>
    <property type="project" value="UniProtKB-UniRule"/>
</dbReference>
<evidence type="ECO:0000313" key="12">
    <source>
        <dbReference type="Proteomes" id="UP000615234"/>
    </source>
</evidence>
<keyword evidence="5 9" id="KW-0067">ATP-binding</keyword>
<keyword evidence="2 9" id="KW-0808">Transferase</keyword>
<feature type="binding site" evidence="9">
    <location>
        <begin position="88"/>
        <end position="90"/>
    </location>
    <ligand>
        <name>ATP</name>
        <dbReference type="ChEBI" id="CHEBI:30616"/>
    </ligand>
</feature>
<keyword evidence="7 9" id="KW-0173">Coenzyme A biosynthesis</keyword>
<accession>A0A8I0AK43</accession>
<feature type="domain" description="Cytidyltransferase-like" evidence="10">
    <location>
        <begin position="5"/>
        <end position="133"/>
    </location>
</feature>
<dbReference type="GO" id="GO:0005737">
    <property type="term" value="C:cytoplasm"/>
    <property type="evidence" value="ECO:0007669"/>
    <property type="project" value="UniProtKB-SubCell"/>
</dbReference>
<keyword evidence="6 9" id="KW-0460">Magnesium</keyword>
<dbReference type="AlphaFoldDB" id="A0A8I0AK43"/>
<evidence type="ECO:0000256" key="9">
    <source>
        <dbReference type="HAMAP-Rule" id="MF_00151"/>
    </source>
</evidence>
<evidence type="ECO:0000256" key="3">
    <source>
        <dbReference type="ARBA" id="ARBA00022695"/>
    </source>
</evidence>
<reference evidence="11 12" key="1">
    <citation type="submission" date="2020-08" db="EMBL/GenBank/DDBJ databases">
        <title>Genome public.</title>
        <authorList>
            <person name="Liu C."/>
            <person name="Sun Q."/>
        </authorList>
    </citation>
    <scope>NUCLEOTIDE SEQUENCE [LARGE SCALE GENOMIC DNA]</scope>
    <source>
        <strain evidence="11 12">NSJ-10</strain>
    </source>
</reference>
<dbReference type="NCBIfam" id="TIGR00125">
    <property type="entry name" value="cyt_tran_rel"/>
    <property type="match status" value="1"/>
</dbReference>
<feature type="binding site" evidence="9">
    <location>
        <position position="9"/>
    </location>
    <ligand>
        <name>substrate</name>
    </ligand>
</feature>
<dbReference type="EMBL" id="JACOOX010000003">
    <property type="protein sequence ID" value="MBC5662356.1"/>
    <property type="molecule type" value="Genomic_DNA"/>
</dbReference>
<evidence type="ECO:0000256" key="2">
    <source>
        <dbReference type="ARBA" id="ARBA00022679"/>
    </source>
</evidence>
<dbReference type="InterPro" id="IPR004821">
    <property type="entry name" value="Cyt_trans-like"/>
</dbReference>
<dbReference type="Pfam" id="PF01467">
    <property type="entry name" value="CTP_transf_like"/>
    <property type="match status" value="1"/>
</dbReference>
<comment type="pathway">
    <text evidence="9">Cofactor biosynthesis; coenzyme A biosynthesis; CoA from (R)-pantothenate: step 4/5.</text>
</comment>
<keyword evidence="4 9" id="KW-0547">Nucleotide-binding</keyword>
<evidence type="ECO:0000256" key="1">
    <source>
        <dbReference type="ARBA" id="ARBA00022490"/>
    </source>
</evidence>
<dbReference type="CDD" id="cd02163">
    <property type="entry name" value="PPAT"/>
    <property type="match status" value="1"/>
</dbReference>
<dbReference type="PANTHER" id="PTHR21342">
    <property type="entry name" value="PHOSPHOPANTETHEINE ADENYLYLTRANSFERASE"/>
    <property type="match status" value="1"/>
</dbReference>
<dbReference type="InterPro" id="IPR001980">
    <property type="entry name" value="PPAT"/>
</dbReference>
<feature type="binding site" evidence="9">
    <location>
        <begin position="123"/>
        <end position="129"/>
    </location>
    <ligand>
        <name>ATP</name>
        <dbReference type="ChEBI" id="CHEBI:30616"/>
    </ligand>
</feature>
<evidence type="ECO:0000259" key="10">
    <source>
        <dbReference type="Pfam" id="PF01467"/>
    </source>
</evidence>
<comment type="caution">
    <text evidence="11">The sequence shown here is derived from an EMBL/GenBank/DDBJ whole genome shotgun (WGS) entry which is preliminary data.</text>
</comment>
<dbReference type="Proteomes" id="UP000615234">
    <property type="component" value="Unassembled WGS sequence"/>
</dbReference>
<protein>
    <recommendedName>
        <fullName evidence="9">Phosphopantetheine adenylyltransferase</fullName>
        <ecNumber evidence="9">2.7.7.3</ecNumber>
    </recommendedName>
    <alternativeName>
        <fullName evidence="9">Dephospho-CoA pyrophosphorylase</fullName>
    </alternativeName>
    <alternativeName>
        <fullName evidence="9">Pantetheine-phosphate adenylyltransferase</fullName>
        <shortName evidence="9">PPAT</shortName>
    </alternativeName>
</protein>
<dbReference type="NCBIfam" id="TIGR01510">
    <property type="entry name" value="coaD_prev_kdtB"/>
    <property type="match status" value="1"/>
</dbReference>
<name>A0A8I0AK43_9FIRM</name>
<feature type="binding site" evidence="9">
    <location>
        <position position="87"/>
    </location>
    <ligand>
        <name>substrate</name>
    </ligand>
</feature>
<dbReference type="HAMAP" id="MF_00151">
    <property type="entry name" value="PPAT_bact"/>
    <property type="match status" value="1"/>
</dbReference>
<dbReference type="GO" id="GO:0015937">
    <property type="term" value="P:coenzyme A biosynthetic process"/>
    <property type="evidence" value="ECO:0007669"/>
    <property type="project" value="UniProtKB-UniRule"/>
</dbReference>
<dbReference type="UniPathway" id="UPA00241">
    <property type="reaction ID" value="UER00355"/>
</dbReference>
<comment type="similarity">
    <text evidence="9">Belongs to the bacterial CoaD family.</text>
</comment>
<dbReference type="Gene3D" id="3.40.50.620">
    <property type="entry name" value="HUPs"/>
    <property type="match status" value="1"/>
</dbReference>
<evidence type="ECO:0000256" key="6">
    <source>
        <dbReference type="ARBA" id="ARBA00022842"/>
    </source>
</evidence>
<keyword evidence="1 9" id="KW-0963">Cytoplasm</keyword>
<dbReference type="RefSeq" id="WP_117807512.1">
    <property type="nucleotide sequence ID" value="NZ_JACOOX010000003.1"/>
</dbReference>
<comment type="catalytic activity">
    <reaction evidence="8 9">
        <text>(R)-4'-phosphopantetheine + ATP + H(+) = 3'-dephospho-CoA + diphosphate</text>
        <dbReference type="Rhea" id="RHEA:19801"/>
        <dbReference type="ChEBI" id="CHEBI:15378"/>
        <dbReference type="ChEBI" id="CHEBI:30616"/>
        <dbReference type="ChEBI" id="CHEBI:33019"/>
        <dbReference type="ChEBI" id="CHEBI:57328"/>
        <dbReference type="ChEBI" id="CHEBI:61723"/>
        <dbReference type="EC" id="2.7.7.3"/>
    </reaction>
</comment>
<evidence type="ECO:0000256" key="8">
    <source>
        <dbReference type="ARBA" id="ARBA00029346"/>
    </source>
</evidence>
<keyword evidence="3 9" id="KW-0548">Nucleotidyltransferase</keyword>
<feature type="binding site" evidence="9">
    <location>
        <position position="98"/>
    </location>
    <ligand>
        <name>ATP</name>
        <dbReference type="ChEBI" id="CHEBI:30616"/>
    </ligand>
</feature>